<organism evidence="1 2">
    <name type="scientific">Nitzschia inconspicua</name>
    <dbReference type="NCBI Taxonomy" id="303405"/>
    <lineage>
        <taxon>Eukaryota</taxon>
        <taxon>Sar</taxon>
        <taxon>Stramenopiles</taxon>
        <taxon>Ochrophyta</taxon>
        <taxon>Bacillariophyta</taxon>
        <taxon>Bacillariophyceae</taxon>
        <taxon>Bacillariophycidae</taxon>
        <taxon>Bacillariales</taxon>
        <taxon>Bacillariaceae</taxon>
        <taxon>Nitzschia</taxon>
    </lineage>
</organism>
<protein>
    <submittedName>
        <fullName evidence="1">Uncharacterized protein</fullName>
    </submittedName>
</protein>
<keyword evidence="2" id="KW-1185">Reference proteome</keyword>
<dbReference type="OrthoDB" id="10425483at2759"/>
<accession>A0A9K3Q0B1</accession>
<dbReference type="AlphaFoldDB" id="A0A9K3Q0B1"/>
<dbReference type="Proteomes" id="UP000693970">
    <property type="component" value="Unassembled WGS sequence"/>
</dbReference>
<evidence type="ECO:0000313" key="1">
    <source>
        <dbReference type="EMBL" id="KAG7366358.1"/>
    </source>
</evidence>
<dbReference type="EMBL" id="JAGRRH010000007">
    <property type="protein sequence ID" value="KAG7366358.1"/>
    <property type="molecule type" value="Genomic_DNA"/>
</dbReference>
<proteinExistence type="predicted"/>
<evidence type="ECO:0000313" key="2">
    <source>
        <dbReference type="Proteomes" id="UP000693970"/>
    </source>
</evidence>
<comment type="caution">
    <text evidence="1">The sequence shown here is derived from an EMBL/GenBank/DDBJ whole genome shotgun (WGS) entry which is preliminary data.</text>
</comment>
<gene>
    <name evidence="1" type="ORF">IV203_029028</name>
</gene>
<reference evidence="1" key="1">
    <citation type="journal article" date="2021" name="Sci. Rep.">
        <title>Diploid genomic architecture of Nitzschia inconspicua, an elite biomass production diatom.</title>
        <authorList>
            <person name="Oliver A."/>
            <person name="Podell S."/>
            <person name="Pinowska A."/>
            <person name="Traller J.C."/>
            <person name="Smith S.R."/>
            <person name="McClure R."/>
            <person name="Beliaev A."/>
            <person name="Bohutskyi P."/>
            <person name="Hill E.A."/>
            <person name="Rabines A."/>
            <person name="Zheng H."/>
            <person name="Allen L.Z."/>
            <person name="Kuo A."/>
            <person name="Grigoriev I.V."/>
            <person name="Allen A.E."/>
            <person name="Hazlebeck D."/>
            <person name="Allen E.E."/>
        </authorList>
    </citation>
    <scope>NUCLEOTIDE SEQUENCE</scope>
    <source>
        <strain evidence="1">Hildebrandi</strain>
    </source>
</reference>
<reference evidence="1" key="2">
    <citation type="submission" date="2021-04" db="EMBL/GenBank/DDBJ databases">
        <authorList>
            <person name="Podell S."/>
        </authorList>
    </citation>
    <scope>NUCLEOTIDE SEQUENCE</scope>
    <source>
        <strain evidence="1">Hildebrandi</strain>
    </source>
</reference>
<sequence>MGSTVSSSVPGARGLSAEERWNIIETVTNEYFEFLSNNGGFALTAEQRVHIATLTLNGTLDCPACARLPKESCLKPGTDLYEAIAATGHEQVDDDDAVLLHMIHSIVNHQSKISQDPDWYHSTMTKLRSTKTLLDETRMKNDGLVSQQQREYLEYGLFVEIAMVTATVHCLHMVTIMNGNEPSPKPIVANKDATPPSYLDWSKIFKSGKGATVDLNKATMPYISRSDIDENSPLLLKLLPNAQHRERLFSTGMLPMAPFLCTTWDPVDFLWMERLDDALYVAVEDFFTPHKALNPRFRCADHFSRRDIETVATAVSEGYNCGF</sequence>
<name>A0A9K3Q0B1_9STRA</name>